<evidence type="ECO:0000313" key="1">
    <source>
        <dbReference type="EMBL" id="MPM90055.1"/>
    </source>
</evidence>
<accession>A0A645DLA8</accession>
<name>A0A645DLA8_9ZZZZ</name>
<protein>
    <submittedName>
        <fullName evidence="1">Uncharacterized protein</fullName>
    </submittedName>
</protein>
<reference evidence="1" key="1">
    <citation type="submission" date="2019-08" db="EMBL/GenBank/DDBJ databases">
        <authorList>
            <person name="Kucharzyk K."/>
            <person name="Murdoch R.W."/>
            <person name="Higgins S."/>
            <person name="Loffler F."/>
        </authorList>
    </citation>
    <scope>NUCLEOTIDE SEQUENCE</scope>
</reference>
<comment type="caution">
    <text evidence="1">The sequence shown here is derived from an EMBL/GenBank/DDBJ whole genome shotgun (WGS) entry which is preliminary data.</text>
</comment>
<proteinExistence type="predicted"/>
<dbReference type="AlphaFoldDB" id="A0A645DLA8"/>
<sequence length="120" mass="13367">MQTNSAAARGSYTVLHGVFEQGLDNHARNMPLKQGIIKAFFYADPSGETLLDKEKIGICNFKLRIQRNRALISTVQRSINEYAKRFNHLADSFSPLHAGLPINHLQGIVHKVRVDAALQG</sequence>
<gene>
    <name evidence="1" type="ORF">SDC9_137171</name>
</gene>
<dbReference type="EMBL" id="VSSQ01037381">
    <property type="protein sequence ID" value="MPM90055.1"/>
    <property type="molecule type" value="Genomic_DNA"/>
</dbReference>
<organism evidence="1">
    <name type="scientific">bioreactor metagenome</name>
    <dbReference type="NCBI Taxonomy" id="1076179"/>
    <lineage>
        <taxon>unclassified sequences</taxon>
        <taxon>metagenomes</taxon>
        <taxon>ecological metagenomes</taxon>
    </lineage>
</organism>